<keyword evidence="9" id="KW-0472">Membrane</keyword>
<keyword evidence="5" id="KW-0732">Signal</keyword>
<dbReference type="GO" id="GO:0005768">
    <property type="term" value="C:endosome"/>
    <property type="evidence" value="ECO:0007669"/>
    <property type="project" value="UniProtKB-SubCell"/>
</dbReference>
<evidence type="ECO:0000256" key="8">
    <source>
        <dbReference type="ARBA" id="ARBA00022989"/>
    </source>
</evidence>
<evidence type="ECO:0000256" key="6">
    <source>
        <dbReference type="ARBA" id="ARBA00022737"/>
    </source>
</evidence>
<keyword evidence="12" id="KW-0430">Lectin</keyword>
<comment type="subcellular location">
    <subcellularLocation>
        <location evidence="1">Endosome</location>
    </subcellularLocation>
    <subcellularLocation>
        <location evidence="2">Membrane</location>
    </subcellularLocation>
</comment>
<dbReference type="STRING" id="6689.A0A3R7NP07"/>
<dbReference type="GO" id="GO:0032755">
    <property type="term" value="P:positive regulation of interleukin-6 production"/>
    <property type="evidence" value="ECO:0007669"/>
    <property type="project" value="TreeGrafter"/>
</dbReference>
<proteinExistence type="predicted"/>
<dbReference type="GO" id="GO:0005886">
    <property type="term" value="C:plasma membrane"/>
    <property type="evidence" value="ECO:0007669"/>
    <property type="project" value="TreeGrafter"/>
</dbReference>
<reference evidence="12 13" key="2">
    <citation type="submission" date="2019-01" db="EMBL/GenBank/DDBJ databases">
        <title>The decoding of complex shrimp genome reveals the adaptation for benthos swimmer, frequently molting mechanism and breeding impact on genome.</title>
        <authorList>
            <person name="Sun Y."/>
            <person name="Gao Y."/>
            <person name="Yu Y."/>
        </authorList>
    </citation>
    <scope>NUCLEOTIDE SEQUENCE [LARGE SCALE GENOMIC DNA]</scope>
    <source>
        <tissue evidence="12">Muscle</tissue>
    </source>
</reference>
<dbReference type="PANTHER" id="PTHR47410">
    <property type="entry name" value="TOLL-LIKE RECEPTOR 7-RELATED"/>
    <property type="match status" value="1"/>
</dbReference>
<keyword evidence="8" id="KW-1133">Transmembrane helix</keyword>
<name>A0A3R7NP07_PENVA</name>
<dbReference type="EMBL" id="QCYY01003530">
    <property type="protein sequence ID" value="ROT62879.1"/>
    <property type="molecule type" value="Genomic_DNA"/>
</dbReference>
<dbReference type="InterPro" id="IPR003591">
    <property type="entry name" value="Leu-rich_rpt_typical-subtyp"/>
</dbReference>
<dbReference type="GO" id="GO:0002224">
    <property type="term" value="P:toll-like receptor signaling pathway"/>
    <property type="evidence" value="ECO:0007669"/>
    <property type="project" value="TreeGrafter"/>
</dbReference>
<keyword evidence="6" id="KW-0677">Repeat</keyword>
<evidence type="ECO:0000256" key="5">
    <source>
        <dbReference type="ARBA" id="ARBA00022729"/>
    </source>
</evidence>
<evidence type="ECO:0000313" key="12">
    <source>
        <dbReference type="EMBL" id="ROT62879.1"/>
    </source>
</evidence>
<keyword evidence="11" id="KW-0325">Glycoprotein</keyword>
<organism evidence="12 13">
    <name type="scientific">Penaeus vannamei</name>
    <name type="common">Whiteleg shrimp</name>
    <name type="synonym">Litopenaeus vannamei</name>
    <dbReference type="NCBI Taxonomy" id="6689"/>
    <lineage>
        <taxon>Eukaryota</taxon>
        <taxon>Metazoa</taxon>
        <taxon>Ecdysozoa</taxon>
        <taxon>Arthropoda</taxon>
        <taxon>Crustacea</taxon>
        <taxon>Multicrustacea</taxon>
        <taxon>Malacostraca</taxon>
        <taxon>Eumalacostraca</taxon>
        <taxon>Eucarida</taxon>
        <taxon>Decapoda</taxon>
        <taxon>Dendrobranchiata</taxon>
        <taxon>Penaeoidea</taxon>
        <taxon>Penaeidae</taxon>
        <taxon>Penaeus</taxon>
    </lineage>
</organism>
<evidence type="ECO:0000256" key="2">
    <source>
        <dbReference type="ARBA" id="ARBA00004370"/>
    </source>
</evidence>
<evidence type="ECO:0000313" key="13">
    <source>
        <dbReference type="Proteomes" id="UP000283509"/>
    </source>
</evidence>
<dbReference type="PANTHER" id="PTHR47410:SF5">
    <property type="entry name" value="TOLL-LIKE RECEPTOR 3"/>
    <property type="match status" value="1"/>
</dbReference>
<reference evidence="12 13" key="1">
    <citation type="submission" date="2018-04" db="EMBL/GenBank/DDBJ databases">
        <authorList>
            <person name="Zhang X."/>
            <person name="Yuan J."/>
            <person name="Li F."/>
            <person name="Xiang J."/>
        </authorList>
    </citation>
    <scope>NUCLEOTIDE SEQUENCE [LARGE SCALE GENOMIC DNA]</scope>
    <source>
        <tissue evidence="12">Muscle</tissue>
    </source>
</reference>
<dbReference type="GO" id="GO:0038187">
    <property type="term" value="F:pattern recognition receptor activity"/>
    <property type="evidence" value="ECO:0007669"/>
    <property type="project" value="TreeGrafter"/>
</dbReference>
<keyword evidence="10" id="KW-0675">Receptor</keyword>
<dbReference type="GO" id="GO:0051607">
    <property type="term" value="P:defense response to virus"/>
    <property type="evidence" value="ECO:0007669"/>
    <property type="project" value="TreeGrafter"/>
</dbReference>
<evidence type="ECO:0000256" key="9">
    <source>
        <dbReference type="ARBA" id="ARBA00023136"/>
    </source>
</evidence>
<protein>
    <submittedName>
        <fullName evidence="12">C-type lectin 1</fullName>
    </submittedName>
</protein>
<keyword evidence="4" id="KW-0812">Transmembrane</keyword>
<evidence type="ECO:0000256" key="3">
    <source>
        <dbReference type="ARBA" id="ARBA00022614"/>
    </source>
</evidence>
<gene>
    <name evidence="12" type="ORF">C7M84_019247</name>
</gene>
<evidence type="ECO:0000256" key="4">
    <source>
        <dbReference type="ARBA" id="ARBA00022692"/>
    </source>
</evidence>
<evidence type="ECO:0000256" key="11">
    <source>
        <dbReference type="ARBA" id="ARBA00023180"/>
    </source>
</evidence>
<dbReference type="OrthoDB" id="694479at2759"/>
<sequence>MDPESQSTVMAVDIMKTSPLFLAALCCVAILSPAALGREISSQGGSTCPCHLEPAHDSYPGSGEGNLMWNCRDRLLPSVPTSCWAANANVTQVDLFNHHITTLRAGDFDALHNLRFLNVYKGWLSTVEAGSLRTLTTLEHLDLGFGFLTEVPEEISHMPQLRVVALEYNQIKEVPRELLLPLADNLEQLIFVRNEVEAVPELDFLPHLTFLDLEANNIRSLPKRLLGALRGPCALWINDNPLSDVAAAMLLPLPNGSEIRTNASIAVWAQNDAEMSSMFDRDWRVYDKNQQDLDLFVLTHTCDEAHDTPADFIHPCEAE</sequence>
<dbReference type="GO" id="GO:0007249">
    <property type="term" value="P:canonical NF-kappaB signal transduction"/>
    <property type="evidence" value="ECO:0007669"/>
    <property type="project" value="TreeGrafter"/>
</dbReference>
<keyword evidence="7" id="KW-0967">Endosome</keyword>
<dbReference type="SUPFAM" id="SSF52058">
    <property type="entry name" value="L domain-like"/>
    <property type="match status" value="1"/>
</dbReference>
<evidence type="ECO:0000256" key="10">
    <source>
        <dbReference type="ARBA" id="ARBA00023170"/>
    </source>
</evidence>
<dbReference type="InterPro" id="IPR032675">
    <property type="entry name" value="LRR_dom_sf"/>
</dbReference>
<comment type="caution">
    <text evidence="12">The sequence shown here is derived from an EMBL/GenBank/DDBJ whole genome shotgun (WGS) entry which is preliminary data.</text>
</comment>
<dbReference type="SMART" id="SM00369">
    <property type="entry name" value="LRR_TYP"/>
    <property type="match status" value="4"/>
</dbReference>
<keyword evidence="13" id="KW-1185">Reference proteome</keyword>
<dbReference type="Gene3D" id="3.80.10.10">
    <property type="entry name" value="Ribonuclease Inhibitor"/>
    <property type="match status" value="1"/>
</dbReference>
<accession>A0A3R7NP07</accession>
<dbReference type="Proteomes" id="UP000283509">
    <property type="component" value="Unassembled WGS sequence"/>
</dbReference>
<keyword evidence="3" id="KW-0433">Leucine-rich repeat</keyword>
<dbReference type="GO" id="GO:0030246">
    <property type="term" value="F:carbohydrate binding"/>
    <property type="evidence" value="ECO:0007669"/>
    <property type="project" value="UniProtKB-KW"/>
</dbReference>
<evidence type="ECO:0000256" key="1">
    <source>
        <dbReference type="ARBA" id="ARBA00004177"/>
    </source>
</evidence>
<evidence type="ECO:0000256" key="7">
    <source>
        <dbReference type="ARBA" id="ARBA00022753"/>
    </source>
</evidence>
<dbReference type="AlphaFoldDB" id="A0A3R7NP07"/>